<evidence type="ECO:0000313" key="2">
    <source>
        <dbReference type="Proteomes" id="UP000827872"/>
    </source>
</evidence>
<dbReference type="Proteomes" id="UP000827872">
    <property type="component" value="Linkage Group LG09"/>
</dbReference>
<protein>
    <submittedName>
        <fullName evidence="1">Transmembrane protein 68</fullName>
    </submittedName>
</protein>
<dbReference type="EMBL" id="CM037622">
    <property type="protein sequence ID" value="KAH8003424.1"/>
    <property type="molecule type" value="Genomic_DNA"/>
</dbReference>
<keyword evidence="1" id="KW-0812">Transmembrane</keyword>
<proteinExistence type="predicted"/>
<comment type="caution">
    <text evidence="1">The sequence shown here is derived from an EMBL/GenBank/DDBJ whole genome shotgun (WGS) entry which is preliminary data.</text>
</comment>
<keyword evidence="1" id="KW-0472">Membrane</keyword>
<reference evidence="1" key="1">
    <citation type="submission" date="2021-08" db="EMBL/GenBank/DDBJ databases">
        <title>The first chromosome-level gecko genome reveals the dynamic sex chromosomes of Neotropical dwarf geckos (Sphaerodactylidae: Sphaerodactylus).</title>
        <authorList>
            <person name="Pinto B.J."/>
            <person name="Keating S.E."/>
            <person name="Gamble T."/>
        </authorList>
    </citation>
    <scope>NUCLEOTIDE SEQUENCE</scope>
    <source>
        <strain evidence="1">TG3544</strain>
    </source>
</reference>
<keyword evidence="2" id="KW-1185">Reference proteome</keyword>
<gene>
    <name evidence="1" type="primary">TMEM68_3</name>
    <name evidence="1" type="ORF">K3G42_018424</name>
</gene>
<evidence type="ECO:0000313" key="1">
    <source>
        <dbReference type="EMBL" id="KAH8003424.1"/>
    </source>
</evidence>
<accession>A0ACB8FDT4</accession>
<name>A0ACB8FDT4_9SAUR</name>
<organism evidence="1 2">
    <name type="scientific">Sphaerodactylus townsendi</name>
    <dbReference type="NCBI Taxonomy" id="933632"/>
    <lineage>
        <taxon>Eukaryota</taxon>
        <taxon>Metazoa</taxon>
        <taxon>Chordata</taxon>
        <taxon>Craniata</taxon>
        <taxon>Vertebrata</taxon>
        <taxon>Euteleostomi</taxon>
        <taxon>Lepidosauria</taxon>
        <taxon>Squamata</taxon>
        <taxon>Bifurcata</taxon>
        <taxon>Gekkota</taxon>
        <taxon>Sphaerodactylidae</taxon>
        <taxon>Sphaerodactylus</taxon>
    </lineage>
</organism>
<sequence>MTALGKVLHGYELCGTEHLPEGPGLVIYYHGALPIDYAFFFHKLYIIKRRICVSVVDHLVENLPCSKLFQRVCGVCMTQEECVEMLKKGHLVSIAPGGLREQNYGDNTYRLIWGNRKGFAQVAIDAKAPIIPMFTQNIREGYRTYGNIWPMRWLYERVRYILFPSYGFIPVKLRTHIGEPIPYDPSITAEELVEKTKMAIEALRDKHQKIPGSIARALWERFEKHHKEK</sequence>